<comment type="function">
    <text evidence="1">Transcriptional repressor of xylose-utilizing enzymes.</text>
</comment>
<dbReference type="SUPFAM" id="SSF46785">
    <property type="entry name" value="Winged helix' DNA-binding domain"/>
    <property type="match status" value="1"/>
</dbReference>
<protein>
    <recommendedName>
        <fullName evidence="6">ROK family protein</fullName>
    </recommendedName>
</protein>
<evidence type="ECO:0000256" key="3">
    <source>
        <dbReference type="ARBA" id="ARBA00022629"/>
    </source>
</evidence>
<dbReference type="PATRIC" id="fig|1430899.3.peg.1153"/>
<dbReference type="SUPFAM" id="SSF53067">
    <property type="entry name" value="Actin-like ATPase domain"/>
    <property type="match status" value="1"/>
</dbReference>
<dbReference type="Gene3D" id="1.10.10.10">
    <property type="entry name" value="Winged helix-like DNA-binding domain superfamily/Winged helix DNA-binding domain"/>
    <property type="match status" value="1"/>
</dbReference>
<dbReference type="Pfam" id="PF00480">
    <property type="entry name" value="ROK"/>
    <property type="match status" value="1"/>
</dbReference>
<dbReference type="PANTHER" id="PTHR18964:SF149">
    <property type="entry name" value="BIFUNCTIONAL UDP-N-ACETYLGLUCOSAMINE 2-EPIMERASE_N-ACETYLMANNOSAMINE KINASE"/>
    <property type="match status" value="1"/>
</dbReference>
<dbReference type="InterPro" id="IPR000600">
    <property type="entry name" value="ROK"/>
</dbReference>
<evidence type="ECO:0000256" key="1">
    <source>
        <dbReference type="ARBA" id="ARBA00002486"/>
    </source>
</evidence>
<name>A0A0J8GHH3_9LIST</name>
<dbReference type="EMBL" id="AZHO01000011">
    <property type="protein sequence ID" value="KMT60193.1"/>
    <property type="molecule type" value="Genomic_DNA"/>
</dbReference>
<dbReference type="Proteomes" id="UP000052258">
    <property type="component" value="Unassembled WGS sequence"/>
</dbReference>
<keyword evidence="5" id="KW-1185">Reference proteome</keyword>
<proteinExistence type="inferred from homology"/>
<reference evidence="4 5" key="1">
    <citation type="journal article" date="2015" name="Genome Biol. Evol.">
        <title>Comparative Genomics of Listeria Sensu Lato: Genus-Wide Differences in Evolutionary Dynamics and the Progressive Gain of Complex, Potentially Pathogenicity-Related Traits through Lateral Gene Transfer.</title>
        <authorList>
            <person name="Chiara M."/>
            <person name="Caruso M."/>
            <person name="D'Erchia A.M."/>
            <person name="Manzari C."/>
            <person name="Fraccalvieri R."/>
            <person name="Goffredo E."/>
            <person name="Latorre L."/>
            <person name="Miccolupo A."/>
            <person name="Padalino I."/>
            <person name="Santagada G."/>
            <person name="Chiocco D."/>
            <person name="Pesole G."/>
            <person name="Horner D.S."/>
            <person name="Parisi A."/>
        </authorList>
    </citation>
    <scope>NUCLEOTIDE SEQUENCE [LARGE SCALE GENOMIC DNA]</scope>
    <source>
        <strain evidence="4 5">1991</strain>
    </source>
</reference>
<dbReference type="Gene3D" id="3.30.420.40">
    <property type="match status" value="2"/>
</dbReference>
<evidence type="ECO:0000313" key="4">
    <source>
        <dbReference type="EMBL" id="KMT60193.1"/>
    </source>
</evidence>
<evidence type="ECO:0000313" key="5">
    <source>
        <dbReference type="Proteomes" id="UP000052258"/>
    </source>
</evidence>
<keyword evidence="3" id="KW-0859">Xylose metabolism</keyword>
<accession>A0A0J8GHH3</accession>
<comment type="caution">
    <text evidence="4">The sequence shown here is derived from an EMBL/GenBank/DDBJ whole genome shotgun (WGS) entry which is preliminary data.</text>
</comment>
<evidence type="ECO:0000256" key="2">
    <source>
        <dbReference type="ARBA" id="ARBA00006479"/>
    </source>
</evidence>
<keyword evidence="3" id="KW-0119">Carbohydrate metabolism</keyword>
<evidence type="ECO:0008006" key="6">
    <source>
        <dbReference type="Google" id="ProtNLM"/>
    </source>
</evidence>
<dbReference type="InterPro" id="IPR043129">
    <property type="entry name" value="ATPase_NBD"/>
</dbReference>
<comment type="similarity">
    <text evidence="2">Belongs to the ROK (NagC/XylR) family.</text>
</comment>
<dbReference type="PANTHER" id="PTHR18964">
    <property type="entry name" value="ROK (REPRESSOR, ORF, KINASE) FAMILY"/>
    <property type="match status" value="1"/>
</dbReference>
<dbReference type="RefSeq" id="WP_007476958.1">
    <property type="nucleotide sequence ID" value="NZ_KQ130613.1"/>
</dbReference>
<dbReference type="InterPro" id="IPR036388">
    <property type="entry name" value="WH-like_DNA-bd_sf"/>
</dbReference>
<sequence length="333" mass="37746">MEARANLIRERNLRRLLVYLYRKEHALKVDMARDTGLSVVTVNALVRKLVEEKWLMEGEQVQPKLGRPATTYTFNYNREFFALFAVKDRNGKLVIDAKIVNLKGEAEFHETFDFSGITLDNLCKIVYSVLQKNTEISKIAVSIPGKISEGQVTSSWYSKLDGWPILKAIQELSGLPVVVQNDAHVMTLGYSLLQRISIRETTIVGIFFPLQSMPGITILIDGKLMEGNHSLAGEGKYLPFLMDSGVPQTKGKQLADLAQIVEIYNAVLAPTSFILAAEKEDEQAVREFLASRPHLDLQPNTPTIYIDHDFQKSVWQGLFWLAAQYDEKLYFFE</sequence>
<dbReference type="OrthoDB" id="6501901at2"/>
<dbReference type="AlphaFoldDB" id="A0A0J8GHH3"/>
<organism evidence="4 5">
    <name type="scientific">Listeria fleischmannii 1991</name>
    <dbReference type="NCBI Taxonomy" id="1430899"/>
    <lineage>
        <taxon>Bacteria</taxon>
        <taxon>Bacillati</taxon>
        <taxon>Bacillota</taxon>
        <taxon>Bacilli</taxon>
        <taxon>Bacillales</taxon>
        <taxon>Listeriaceae</taxon>
        <taxon>Listeria</taxon>
    </lineage>
</organism>
<dbReference type="GO" id="GO:0042732">
    <property type="term" value="P:D-xylose metabolic process"/>
    <property type="evidence" value="ECO:0007669"/>
    <property type="project" value="UniProtKB-KW"/>
</dbReference>
<gene>
    <name evidence="4" type="ORF">X560_1119</name>
</gene>
<dbReference type="InterPro" id="IPR036390">
    <property type="entry name" value="WH_DNA-bd_sf"/>
</dbReference>